<evidence type="ECO:0000313" key="2">
    <source>
        <dbReference type="Proteomes" id="UP001057402"/>
    </source>
</evidence>
<evidence type="ECO:0000313" key="1">
    <source>
        <dbReference type="EMBL" id="KAI4376876.1"/>
    </source>
</evidence>
<organism evidence="1 2">
    <name type="scientific">Melastoma candidum</name>
    <dbReference type="NCBI Taxonomy" id="119954"/>
    <lineage>
        <taxon>Eukaryota</taxon>
        <taxon>Viridiplantae</taxon>
        <taxon>Streptophyta</taxon>
        <taxon>Embryophyta</taxon>
        <taxon>Tracheophyta</taxon>
        <taxon>Spermatophyta</taxon>
        <taxon>Magnoliopsida</taxon>
        <taxon>eudicotyledons</taxon>
        <taxon>Gunneridae</taxon>
        <taxon>Pentapetalae</taxon>
        <taxon>rosids</taxon>
        <taxon>malvids</taxon>
        <taxon>Myrtales</taxon>
        <taxon>Melastomataceae</taxon>
        <taxon>Melastomatoideae</taxon>
        <taxon>Melastomateae</taxon>
        <taxon>Melastoma</taxon>
    </lineage>
</organism>
<protein>
    <submittedName>
        <fullName evidence="1">Uncharacterized protein</fullName>
    </submittedName>
</protein>
<accession>A0ACB9RCL1</accession>
<dbReference type="Proteomes" id="UP001057402">
    <property type="component" value="Chromosome 4"/>
</dbReference>
<keyword evidence="2" id="KW-1185">Reference proteome</keyword>
<gene>
    <name evidence="1" type="ORF">MLD38_014584</name>
</gene>
<dbReference type="EMBL" id="CM042883">
    <property type="protein sequence ID" value="KAI4376876.1"/>
    <property type="molecule type" value="Genomic_DNA"/>
</dbReference>
<proteinExistence type="predicted"/>
<comment type="caution">
    <text evidence="1">The sequence shown here is derived from an EMBL/GenBank/DDBJ whole genome shotgun (WGS) entry which is preliminary data.</text>
</comment>
<name>A0ACB9RCL1_9MYRT</name>
<sequence>MFAALVIERMNNEESAPILDHDHGQRSDEAEEARSSCGCFGGEDGIARNVRMGFRHVSEALSRPRVKGIFTRILRWCKRGEKTKRNTGFTYDPRSYALNFDHGSDEESARL</sequence>
<reference evidence="2" key="1">
    <citation type="journal article" date="2023" name="Front. Plant Sci.">
        <title>Chromosomal-level genome assembly of Melastoma candidum provides insights into trichome evolution.</title>
        <authorList>
            <person name="Zhong Y."/>
            <person name="Wu W."/>
            <person name="Sun C."/>
            <person name="Zou P."/>
            <person name="Liu Y."/>
            <person name="Dai S."/>
            <person name="Zhou R."/>
        </authorList>
    </citation>
    <scope>NUCLEOTIDE SEQUENCE [LARGE SCALE GENOMIC DNA]</scope>
</reference>